<accession>A0A8E2JFB6</accession>
<sequence length="151" mass="16715">MLLQRLEAKLKIKSSPKPQAPVKFKDAVGRKFSFPFGKCNTWEGMFELVKEAFKHVEIIGPHVDAGHFDLVGGDGEIILPQLWETMIRPDAAITMHMWPMPELPPPPPPPPPPLPSSSRSGLPPPPPPPPAKKKSTKTRVIRAGRTESFSF</sequence>
<evidence type="ECO:0000313" key="4">
    <source>
        <dbReference type="Proteomes" id="UP000250266"/>
    </source>
</evidence>
<organism evidence="3 4">
    <name type="scientific">Lepidopterella palustris CBS 459.81</name>
    <dbReference type="NCBI Taxonomy" id="1314670"/>
    <lineage>
        <taxon>Eukaryota</taxon>
        <taxon>Fungi</taxon>
        <taxon>Dikarya</taxon>
        <taxon>Ascomycota</taxon>
        <taxon>Pezizomycotina</taxon>
        <taxon>Dothideomycetes</taxon>
        <taxon>Pleosporomycetidae</taxon>
        <taxon>Mytilinidiales</taxon>
        <taxon>Argynnaceae</taxon>
        <taxon>Lepidopterella</taxon>
    </lineage>
</organism>
<reference evidence="3 4" key="1">
    <citation type="journal article" date="2016" name="Nat. Commun.">
        <title>Ectomycorrhizal ecology is imprinted in the genome of the dominant symbiotic fungus Cenococcum geophilum.</title>
        <authorList>
            <consortium name="DOE Joint Genome Institute"/>
            <person name="Peter M."/>
            <person name="Kohler A."/>
            <person name="Ohm R.A."/>
            <person name="Kuo A."/>
            <person name="Krutzmann J."/>
            <person name="Morin E."/>
            <person name="Arend M."/>
            <person name="Barry K.W."/>
            <person name="Binder M."/>
            <person name="Choi C."/>
            <person name="Clum A."/>
            <person name="Copeland A."/>
            <person name="Grisel N."/>
            <person name="Haridas S."/>
            <person name="Kipfer T."/>
            <person name="LaButti K."/>
            <person name="Lindquist E."/>
            <person name="Lipzen A."/>
            <person name="Maire R."/>
            <person name="Meier B."/>
            <person name="Mihaltcheva S."/>
            <person name="Molinier V."/>
            <person name="Murat C."/>
            <person name="Poggeler S."/>
            <person name="Quandt C.A."/>
            <person name="Sperisen C."/>
            <person name="Tritt A."/>
            <person name="Tisserant E."/>
            <person name="Crous P.W."/>
            <person name="Henrissat B."/>
            <person name="Nehls U."/>
            <person name="Egli S."/>
            <person name="Spatafora J.W."/>
            <person name="Grigoriev I.V."/>
            <person name="Martin F.M."/>
        </authorList>
    </citation>
    <scope>NUCLEOTIDE SEQUENCE [LARGE SCALE GENOMIC DNA]</scope>
    <source>
        <strain evidence="3 4">CBS 459.81</strain>
    </source>
</reference>
<dbReference type="EMBL" id="KV744983">
    <property type="protein sequence ID" value="OCK79894.1"/>
    <property type="molecule type" value="Genomic_DNA"/>
</dbReference>
<dbReference type="OrthoDB" id="3045089at2759"/>
<feature type="region of interest" description="Disordered" evidence="1">
    <location>
        <begin position="97"/>
        <end position="151"/>
    </location>
</feature>
<proteinExistence type="predicted"/>
<evidence type="ECO:0000256" key="1">
    <source>
        <dbReference type="SAM" id="MobiDB-lite"/>
    </source>
</evidence>
<gene>
    <name evidence="3" type="ORF">K432DRAFT_298830</name>
</gene>
<feature type="compositionally biased region" description="Basic residues" evidence="1">
    <location>
        <begin position="131"/>
        <end position="142"/>
    </location>
</feature>
<feature type="compositionally biased region" description="Pro residues" evidence="1">
    <location>
        <begin position="101"/>
        <end position="115"/>
    </location>
</feature>
<evidence type="ECO:0000259" key="2">
    <source>
        <dbReference type="Pfam" id="PF22893"/>
    </source>
</evidence>
<keyword evidence="4" id="KW-1185">Reference proteome</keyword>
<dbReference type="Pfam" id="PF22893">
    <property type="entry name" value="ULD_2"/>
    <property type="match status" value="1"/>
</dbReference>
<dbReference type="InterPro" id="IPR054464">
    <property type="entry name" value="ULD_fung"/>
</dbReference>
<name>A0A8E2JFB6_9PEZI</name>
<dbReference type="Proteomes" id="UP000250266">
    <property type="component" value="Unassembled WGS sequence"/>
</dbReference>
<protein>
    <recommendedName>
        <fullName evidence="2">Ubiquitin-like domain-containing protein</fullName>
    </recommendedName>
</protein>
<dbReference type="AlphaFoldDB" id="A0A8E2JFB6"/>
<evidence type="ECO:0000313" key="3">
    <source>
        <dbReference type="EMBL" id="OCK79894.1"/>
    </source>
</evidence>
<feature type="domain" description="Ubiquitin-like" evidence="2">
    <location>
        <begin position="18"/>
        <end position="101"/>
    </location>
</feature>